<gene>
    <name evidence="2" type="ORF">PIB30_103042</name>
</gene>
<protein>
    <submittedName>
        <fullName evidence="2">Uncharacterized protein</fullName>
    </submittedName>
</protein>
<keyword evidence="3" id="KW-1185">Reference proteome</keyword>
<evidence type="ECO:0000313" key="2">
    <source>
        <dbReference type="EMBL" id="MED6177951.1"/>
    </source>
</evidence>
<feature type="compositionally biased region" description="Acidic residues" evidence="1">
    <location>
        <begin position="110"/>
        <end position="126"/>
    </location>
</feature>
<sequence length="133" mass="15540">MKGKSRSAGTGWEPRAFLTRYTKLNEHKHDRVRFLFLDSMTCDLLYCEKVVINDSSNSEISKKMEVDNMELIAMDEPFVRVEEDEEEEKEEEPEEDPDKEEEGEIKYFRDEEDNEDYFSAEDDDSSDGSTGSN</sequence>
<evidence type="ECO:0000313" key="3">
    <source>
        <dbReference type="Proteomes" id="UP001341840"/>
    </source>
</evidence>
<reference evidence="2 3" key="1">
    <citation type="journal article" date="2023" name="Plants (Basel)">
        <title>Bridging the Gap: Combining Genomics and Transcriptomics Approaches to Understand Stylosanthes scabra, an Orphan Legume from the Brazilian Caatinga.</title>
        <authorList>
            <person name="Ferreira-Neto J.R.C."/>
            <person name="da Silva M.D."/>
            <person name="Binneck E."/>
            <person name="de Melo N.F."/>
            <person name="da Silva R.H."/>
            <person name="de Melo A.L.T.M."/>
            <person name="Pandolfi V."/>
            <person name="Bustamante F.O."/>
            <person name="Brasileiro-Vidal A.C."/>
            <person name="Benko-Iseppon A.M."/>
        </authorList>
    </citation>
    <scope>NUCLEOTIDE SEQUENCE [LARGE SCALE GENOMIC DNA]</scope>
    <source>
        <tissue evidence="2">Leaves</tissue>
    </source>
</reference>
<evidence type="ECO:0000256" key="1">
    <source>
        <dbReference type="SAM" id="MobiDB-lite"/>
    </source>
</evidence>
<accession>A0ABU6VXV9</accession>
<proteinExistence type="predicted"/>
<dbReference type="EMBL" id="JASCZI010154311">
    <property type="protein sequence ID" value="MED6177951.1"/>
    <property type="molecule type" value="Genomic_DNA"/>
</dbReference>
<comment type="caution">
    <text evidence="2">The sequence shown here is derived from an EMBL/GenBank/DDBJ whole genome shotgun (WGS) entry which is preliminary data.</text>
</comment>
<dbReference type="Proteomes" id="UP001341840">
    <property type="component" value="Unassembled WGS sequence"/>
</dbReference>
<name>A0ABU6VXV9_9FABA</name>
<feature type="region of interest" description="Disordered" evidence="1">
    <location>
        <begin position="75"/>
        <end position="133"/>
    </location>
</feature>
<organism evidence="2 3">
    <name type="scientific">Stylosanthes scabra</name>
    <dbReference type="NCBI Taxonomy" id="79078"/>
    <lineage>
        <taxon>Eukaryota</taxon>
        <taxon>Viridiplantae</taxon>
        <taxon>Streptophyta</taxon>
        <taxon>Embryophyta</taxon>
        <taxon>Tracheophyta</taxon>
        <taxon>Spermatophyta</taxon>
        <taxon>Magnoliopsida</taxon>
        <taxon>eudicotyledons</taxon>
        <taxon>Gunneridae</taxon>
        <taxon>Pentapetalae</taxon>
        <taxon>rosids</taxon>
        <taxon>fabids</taxon>
        <taxon>Fabales</taxon>
        <taxon>Fabaceae</taxon>
        <taxon>Papilionoideae</taxon>
        <taxon>50 kb inversion clade</taxon>
        <taxon>dalbergioids sensu lato</taxon>
        <taxon>Dalbergieae</taxon>
        <taxon>Pterocarpus clade</taxon>
        <taxon>Stylosanthes</taxon>
    </lineage>
</organism>
<feature type="compositionally biased region" description="Acidic residues" evidence="1">
    <location>
        <begin position="82"/>
        <end position="103"/>
    </location>
</feature>